<sequence>MSQVHEAITAHTRKQHTHLERFARLDEARERAIEEAVDRCKKGLPFRVDEINAVTAQINAHAQSGISPLRKQVTEDMVRDYVKRLS</sequence>
<comment type="caution">
    <text evidence="1">The sequence shown here is derived from an EMBL/GenBank/DDBJ whole genome shotgun (WGS) entry which is preliminary data.</text>
</comment>
<evidence type="ECO:0000313" key="1">
    <source>
        <dbReference type="EMBL" id="MCZ8516003.1"/>
    </source>
</evidence>
<name>A0ABT4QGJ4_9BACL</name>
<dbReference type="EMBL" id="JAQAGZ010000020">
    <property type="protein sequence ID" value="MCZ8516003.1"/>
    <property type="molecule type" value="Genomic_DNA"/>
</dbReference>
<dbReference type="RefSeq" id="WP_269884530.1">
    <property type="nucleotide sequence ID" value="NZ_JAQAGZ010000020.1"/>
</dbReference>
<accession>A0ABT4QGJ4</accession>
<protein>
    <submittedName>
        <fullName evidence="1">YpbS family protein</fullName>
    </submittedName>
</protein>
<dbReference type="InterPro" id="IPR019688">
    <property type="entry name" value="DUF2533"/>
</dbReference>
<evidence type="ECO:0000313" key="2">
    <source>
        <dbReference type="Proteomes" id="UP001527882"/>
    </source>
</evidence>
<organism evidence="1 2">
    <name type="scientific">Paenibacillus gyeongsangnamensis</name>
    <dbReference type="NCBI Taxonomy" id="3388067"/>
    <lineage>
        <taxon>Bacteria</taxon>
        <taxon>Bacillati</taxon>
        <taxon>Bacillota</taxon>
        <taxon>Bacilli</taxon>
        <taxon>Bacillales</taxon>
        <taxon>Paenibacillaceae</taxon>
        <taxon>Paenibacillus</taxon>
    </lineage>
</organism>
<proteinExistence type="predicted"/>
<reference evidence="1 2" key="1">
    <citation type="submission" date="2022-12" db="EMBL/GenBank/DDBJ databases">
        <title>Draft genome sequence of Paenibacillus sp. dW9.</title>
        <authorList>
            <person name="Choi E.-W."/>
            <person name="Kim D.-U."/>
        </authorList>
    </citation>
    <scope>NUCLEOTIDE SEQUENCE [LARGE SCALE GENOMIC DNA]</scope>
    <source>
        <strain evidence="2">dW9</strain>
    </source>
</reference>
<dbReference type="Proteomes" id="UP001527882">
    <property type="component" value="Unassembled WGS sequence"/>
</dbReference>
<gene>
    <name evidence="1" type="ORF">O9H85_27100</name>
</gene>
<keyword evidence="2" id="KW-1185">Reference proteome</keyword>
<dbReference type="Pfam" id="PF10752">
    <property type="entry name" value="DUF2533"/>
    <property type="match status" value="1"/>
</dbReference>